<dbReference type="HAMAP" id="MF_00772">
    <property type="entry name" value="OGT"/>
    <property type="match status" value="1"/>
</dbReference>
<dbReference type="SUPFAM" id="SSF46767">
    <property type="entry name" value="Methylated DNA-protein cysteine methyltransferase, C-terminal domain"/>
    <property type="match status" value="1"/>
</dbReference>
<comment type="catalytic activity">
    <reaction evidence="2">
        <text>a 6-O-methyl-2'-deoxyguanosine in DNA + L-cysteinyl-[protein] = S-methyl-L-cysteinyl-[protein] + a 2'-deoxyguanosine in DNA</text>
        <dbReference type="Rhea" id="RHEA:24000"/>
        <dbReference type="Rhea" id="RHEA-COMP:10131"/>
        <dbReference type="Rhea" id="RHEA-COMP:10132"/>
        <dbReference type="Rhea" id="RHEA-COMP:11367"/>
        <dbReference type="Rhea" id="RHEA-COMP:11368"/>
        <dbReference type="ChEBI" id="CHEBI:29950"/>
        <dbReference type="ChEBI" id="CHEBI:82612"/>
        <dbReference type="ChEBI" id="CHEBI:85445"/>
        <dbReference type="ChEBI" id="CHEBI:85448"/>
        <dbReference type="EC" id="2.1.1.63"/>
    </reaction>
</comment>
<dbReference type="CDD" id="cd06445">
    <property type="entry name" value="ATase"/>
    <property type="match status" value="1"/>
</dbReference>
<dbReference type="InterPro" id="IPR008332">
    <property type="entry name" value="MethylG_MeTrfase_N"/>
</dbReference>
<keyword evidence="2 5" id="KW-0489">Methyltransferase</keyword>
<proteinExistence type="inferred from homology"/>
<accession>A0ABT0DVY2</accession>
<feature type="domain" description="Methylguanine DNA methyltransferase ribonuclease-like" evidence="4">
    <location>
        <begin position="8"/>
        <end position="75"/>
    </location>
</feature>
<dbReference type="NCBIfam" id="TIGR00589">
    <property type="entry name" value="ogt"/>
    <property type="match status" value="1"/>
</dbReference>
<keyword evidence="2 5" id="KW-0808">Transferase</keyword>
<evidence type="ECO:0000256" key="2">
    <source>
        <dbReference type="HAMAP-Rule" id="MF_00772"/>
    </source>
</evidence>
<sequence length="191" mass="20831">MTCAFDIFSSPVGDLTMIVSDTGLAALLWENDDQRRVRIDRGERAPGHPLLCETSRQLGAYFSGHLISFDLPLDFQGTAFQKQVWAALLRIPFGEVRSYGAIAADIGRPTASRAVGAANGRNPISIIAPCHRVIGSAGALTGFAGGLQAKRYLLDHEQAVLKNGGKWRTRHESDGHSDHWEILVTRPVSWP</sequence>
<feature type="active site" description="Nucleophile; methyl group acceptor" evidence="2">
    <location>
        <position position="130"/>
    </location>
</feature>
<dbReference type="EC" id="2.1.1.63" evidence="2"/>
<evidence type="ECO:0000313" key="5">
    <source>
        <dbReference type="EMBL" id="MCK0531278.1"/>
    </source>
</evidence>
<keyword evidence="2" id="KW-0234">DNA repair</keyword>
<dbReference type="Pfam" id="PF01035">
    <property type="entry name" value="DNA_binding_1"/>
    <property type="match status" value="1"/>
</dbReference>
<protein>
    <recommendedName>
        <fullName evidence="2">Methylated-DNA--protein-cysteine methyltransferase</fullName>
        <ecNumber evidence="2">2.1.1.63</ecNumber>
    </recommendedName>
    <alternativeName>
        <fullName evidence="2">6-O-methylguanine-DNA methyltransferase</fullName>
        <shortName evidence="2">MGMT</shortName>
    </alternativeName>
    <alternativeName>
        <fullName evidence="2">O-6-methylguanine-DNA-alkyltransferase</fullName>
    </alternativeName>
</protein>
<dbReference type="InterPro" id="IPR036388">
    <property type="entry name" value="WH-like_DNA-bd_sf"/>
</dbReference>
<comment type="function">
    <text evidence="2">Involved in the cellular defense against the biological effects of O6-methylguanine (O6-MeG) and O4-methylthymine (O4-MeT) in DNA. Repairs the methylated nucleobase in DNA by stoichiometrically transferring the methyl group to a cysteine residue in the enzyme. This is a suicide reaction: the enzyme is irreversibly inactivated.</text>
</comment>
<dbReference type="PANTHER" id="PTHR10815:SF5">
    <property type="entry name" value="METHYLATED-DNA--PROTEIN-CYSTEINE METHYLTRANSFERASE"/>
    <property type="match status" value="1"/>
</dbReference>
<comment type="miscellaneous">
    <text evidence="2">This enzyme catalyzes only one turnover and therefore is not strictly catalytic. According to one definition, an enzyme is a biocatalyst that acts repeatedly and over many reaction cycles.</text>
</comment>
<dbReference type="GO" id="GO:0003908">
    <property type="term" value="F:methylated-DNA-[protein]-cysteine S-methyltransferase activity"/>
    <property type="evidence" value="ECO:0007669"/>
    <property type="project" value="UniProtKB-EC"/>
</dbReference>
<feature type="domain" description="Methylated-DNA-[protein]-cysteine S-methyltransferase DNA binding" evidence="3">
    <location>
        <begin position="79"/>
        <end position="158"/>
    </location>
</feature>
<dbReference type="RefSeq" id="WP_247230935.1">
    <property type="nucleotide sequence ID" value="NZ_JALKHS010000006.1"/>
</dbReference>
<dbReference type="PANTHER" id="PTHR10815">
    <property type="entry name" value="METHYLATED-DNA--PROTEIN-CYSTEINE METHYLTRANSFERASE"/>
    <property type="match status" value="1"/>
</dbReference>
<keyword evidence="1 2" id="KW-0227">DNA damage</keyword>
<comment type="caution">
    <text evidence="5">The sequence shown here is derived from an EMBL/GenBank/DDBJ whole genome shotgun (WGS) entry which is preliminary data.</text>
</comment>
<keyword evidence="2" id="KW-0963">Cytoplasm</keyword>
<reference evidence="5 6" key="1">
    <citation type="submission" date="2022-04" db="EMBL/GenBank/DDBJ databases">
        <authorList>
            <person name="Huq M.A."/>
        </authorList>
    </citation>
    <scope>NUCLEOTIDE SEQUENCE [LARGE SCALE GENOMIC DNA]</scope>
    <source>
        <strain evidence="5 6">MAH-33</strain>
    </source>
</reference>
<evidence type="ECO:0000259" key="4">
    <source>
        <dbReference type="Pfam" id="PF02870"/>
    </source>
</evidence>
<dbReference type="GO" id="GO:0032259">
    <property type="term" value="P:methylation"/>
    <property type="evidence" value="ECO:0007669"/>
    <property type="project" value="UniProtKB-KW"/>
</dbReference>
<comment type="subcellular location">
    <subcellularLocation>
        <location evidence="2">Cytoplasm</location>
    </subcellularLocation>
</comment>
<dbReference type="EMBL" id="JALKHS010000006">
    <property type="protein sequence ID" value="MCK0531278.1"/>
    <property type="molecule type" value="Genomic_DNA"/>
</dbReference>
<dbReference type="Gene3D" id="1.10.10.10">
    <property type="entry name" value="Winged helix-like DNA-binding domain superfamily/Winged helix DNA-binding domain"/>
    <property type="match status" value="1"/>
</dbReference>
<organism evidence="5 6">
    <name type="scientific">Sphingobium agri</name>
    <dbReference type="NCBI Taxonomy" id="2933566"/>
    <lineage>
        <taxon>Bacteria</taxon>
        <taxon>Pseudomonadati</taxon>
        <taxon>Pseudomonadota</taxon>
        <taxon>Alphaproteobacteria</taxon>
        <taxon>Sphingomonadales</taxon>
        <taxon>Sphingomonadaceae</taxon>
        <taxon>Sphingobium</taxon>
    </lineage>
</organism>
<dbReference type="InterPro" id="IPR036631">
    <property type="entry name" value="MGMT_N_sf"/>
</dbReference>
<evidence type="ECO:0000259" key="3">
    <source>
        <dbReference type="Pfam" id="PF01035"/>
    </source>
</evidence>
<evidence type="ECO:0000313" key="6">
    <source>
        <dbReference type="Proteomes" id="UP001203512"/>
    </source>
</evidence>
<comment type="catalytic activity">
    <reaction evidence="2">
        <text>a 4-O-methyl-thymidine in DNA + L-cysteinyl-[protein] = a thymidine in DNA + S-methyl-L-cysteinyl-[protein]</text>
        <dbReference type="Rhea" id="RHEA:53428"/>
        <dbReference type="Rhea" id="RHEA-COMP:10131"/>
        <dbReference type="Rhea" id="RHEA-COMP:10132"/>
        <dbReference type="Rhea" id="RHEA-COMP:13555"/>
        <dbReference type="Rhea" id="RHEA-COMP:13556"/>
        <dbReference type="ChEBI" id="CHEBI:29950"/>
        <dbReference type="ChEBI" id="CHEBI:82612"/>
        <dbReference type="ChEBI" id="CHEBI:137386"/>
        <dbReference type="ChEBI" id="CHEBI:137387"/>
        <dbReference type="EC" id="2.1.1.63"/>
    </reaction>
</comment>
<dbReference type="Gene3D" id="3.30.160.70">
    <property type="entry name" value="Methylated DNA-protein cysteine methyltransferase domain"/>
    <property type="match status" value="1"/>
</dbReference>
<dbReference type="Pfam" id="PF02870">
    <property type="entry name" value="Methyltransf_1N"/>
    <property type="match status" value="1"/>
</dbReference>
<dbReference type="SUPFAM" id="SSF53155">
    <property type="entry name" value="Methylated DNA-protein cysteine methyltransferase domain"/>
    <property type="match status" value="1"/>
</dbReference>
<comment type="similarity">
    <text evidence="2">Belongs to the MGMT family.</text>
</comment>
<dbReference type="Proteomes" id="UP001203512">
    <property type="component" value="Unassembled WGS sequence"/>
</dbReference>
<dbReference type="InterPro" id="IPR014048">
    <property type="entry name" value="MethylDNA_cys_MeTrfase_DNA-bd"/>
</dbReference>
<keyword evidence="6" id="KW-1185">Reference proteome</keyword>
<dbReference type="InterPro" id="IPR036217">
    <property type="entry name" value="MethylDNA_cys_MeTrfase_DNAb"/>
</dbReference>
<dbReference type="InterPro" id="IPR023546">
    <property type="entry name" value="MGMT"/>
</dbReference>
<evidence type="ECO:0000256" key="1">
    <source>
        <dbReference type="ARBA" id="ARBA00022763"/>
    </source>
</evidence>
<name>A0ABT0DVY2_9SPHN</name>
<gene>
    <name evidence="5" type="ORF">MU848_06740</name>
</gene>